<accession>A0A4R1J9P4</accession>
<proteinExistence type="inferred from homology"/>
<keyword evidence="6 7" id="KW-0627">Porphyrin biosynthesis</keyword>
<comment type="similarity">
    <text evidence="7">Belongs to the HemG family.</text>
</comment>
<gene>
    <name evidence="7" type="primary">hemG</name>
    <name evidence="9" type="ORF">EV690_2325</name>
</gene>
<dbReference type="AlphaFoldDB" id="A0A4R1J9P4"/>
<comment type="pathway">
    <text evidence="7">Porphyrin-containing compound metabolism; protoporphyrin-IX biosynthesis; protoporphyrin-IX from protoporphyrinogen-IX: step 1/1.</text>
</comment>
<evidence type="ECO:0000256" key="6">
    <source>
        <dbReference type="ARBA" id="ARBA00023244"/>
    </source>
</evidence>
<dbReference type="GO" id="GO:0005886">
    <property type="term" value="C:plasma membrane"/>
    <property type="evidence" value="ECO:0007669"/>
    <property type="project" value="UniProtKB-SubCell"/>
</dbReference>
<evidence type="ECO:0000313" key="10">
    <source>
        <dbReference type="Proteomes" id="UP000295565"/>
    </source>
</evidence>
<dbReference type="NCBIfam" id="NF008316">
    <property type="entry name" value="PRK11104.1"/>
    <property type="match status" value="1"/>
</dbReference>
<evidence type="ECO:0000256" key="3">
    <source>
        <dbReference type="ARBA" id="ARBA00022741"/>
    </source>
</evidence>
<protein>
    <recommendedName>
        <fullName evidence="7">Protoporphyrinogen IX dehydrogenase [quinone]</fullName>
        <ecNumber evidence="7">1.3.5.3</ecNumber>
    </recommendedName>
    <alternativeName>
        <fullName evidence="7">Protoporphyrinogen IX dehydrogenase [menaquinone]</fullName>
    </alternativeName>
    <alternativeName>
        <fullName evidence="7">Protoporphyrinogen IX dehydrogenase [ubiquinone]</fullName>
    </alternativeName>
    <alternativeName>
        <fullName evidence="7">Protoporphyrinogen oxidase</fullName>
        <shortName evidence="7">PPO</shortName>
    </alternativeName>
</protein>
<dbReference type="OrthoDB" id="9795729at2"/>
<dbReference type="Gene3D" id="3.40.50.360">
    <property type="match status" value="1"/>
</dbReference>
<evidence type="ECO:0000256" key="4">
    <source>
        <dbReference type="ARBA" id="ARBA00023002"/>
    </source>
</evidence>
<dbReference type="Pfam" id="PF12724">
    <property type="entry name" value="Flavodoxin_5"/>
    <property type="match status" value="1"/>
</dbReference>
<keyword evidence="7" id="KW-1003">Cell membrane</keyword>
<comment type="cofactor">
    <cofactor evidence="7">
        <name>FMN</name>
        <dbReference type="ChEBI" id="CHEBI:58210"/>
    </cofactor>
    <text evidence="7">Binds 1 FMN non-covalently per subunit.</text>
</comment>
<feature type="domain" description="Flavodoxin" evidence="8">
    <location>
        <begin position="4"/>
        <end position="151"/>
    </location>
</feature>
<comment type="function">
    <text evidence="7">Catalyzes the 6-electron oxidation of protoporphyrinogen IX to form protoporphyrin IX; under anaerobic conditions uses menaquinone as an electron acceptor, under aerobic conditions uses ubiquinone as an electron acceptor.</text>
</comment>
<dbReference type="InterPro" id="IPR026816">
    <property type="entry name" value="Flavodoxin_dom"/>
</dbReference>
<comment type="subcellular location">
    <subcellularLocation>
        <location evidence="7">Cell membrane</location>
        <topology evidence="7">Peripheral membrane protein</topology>
    </subcellularLocation>
</comment>
<dbReference type="PANTHER" id="PTHR38030">
    <property type="entry name" value="PROTOPORPHYRINOGEN IX DEHYDROGENASE [MENAQUINONE]"/>
    <property type="match status" value="1"/>
</dbReference>
<comment type="catalytic activity">
    <reaction evidence="7">
        <text>protoporphyrinogen IX + 3 a menaquinone = protoporphyrin IX + 3 a menaquinol</text>
        <dbReference type="Rhea" id="RHEA:27409"/>
        <dbReference type="Rhea" id="RHEA-COMP:9537"/>
        <dbReference type="Rhea" id="RHEA-COMP:9539"/>
        <dbReference type="ChEBI" id="CHEBI:16374"/>
        <dbReference type="ChEBI" id="CHEBI:18151"/>
        <dbReference type="ChEBI" id="CHEBI:57306"/>
        <dbReference type="ChEBI" id="CHEBI:57307"/>
        <dbReference type="EC" id="1.3.5.3"/>
    </reaction>
</comment>
<dbReference type="PANTHER" id="PTHR38030:SF2">
    <property type="entry name" value="PROTOPORPHYRINOGEN IX DEHYDROGENASE [QUINONE]"/>
    <property type="match status" value="1"/>
</dbReference>
<dbReference type="GO" id="GO:0006782">
    <property type="term" value="P:protoporphyrinogen IX biosynthetic process"/>
    <property type="evidence" value="ECO:0007669"/>
    <property type="project" value="UniProtKB-UniRule"/>
</dbReference>
<keyword evidence="4 7" id="KW-0560">Oxidoreductase</keyword>
<comment type="catalytic activity">
    <reaction evidence="7">
        <text>protoporphyrinogen IX + 3 a quinone = protoporphyrin IX + 3 a quinol</text>
        <dbReference type="Rhea" id="RHEA:65032"/>
        <dbReference type="ChEBI" id="CHEBI:24646"/>
        <dbReference type="ChEBI" id="CHEBI:57306"/>
        <dbReference type="ChEBI" id="CHEBI:57307"/>
        <dbReference type="ChEBI" id="CHEBI:132124"/>
        <dbReference type="EC" id="1.3.5.3"/>
    </reaction>
</comment>
<dbReference type="InterPro" id="IPR029039">
    <property type="entry name" value="Flavoprotein-like_sf"/>
</dbReference>
<dbReference type="HAMAP" id="MF_00853">
    <property type="entry name" value="HemG"/>
    <property type="match status" value="1"/>
</dbReference>
<dbReference type="EC" id="1.3.5.3" evidence="7"/>
<keyword evidence="5" id="KW-0472">Membrane</keyword>
<evidence type="ECO:0000256" key="5">
    <source>
        <dbReference type="ARBA" id="ARBA00023136"/>
    </source>
</evidence>
<reference evidence="9 10" key="1">
    <citation type="submission" date="2019-03" db="EMBL/GenBank/DDBJ databases">
        <title>Genomic Encyclopedia of Type Strains, Phase IV (KMG-IV): sequencing the most valuable type-strain genomes for metagenomic binning, comparative biology and taxonomic classification.</title>
        <authorList>
            <person name="Goeker M."/>
        </authorList>
    </citation>
    <scope>NUCLEOTIDE SEQUENCE [LARGE SCALE GENOMIC DNA]</scope>
    <source>
        <strain evidence="9 10">DSM 18577</strain>
    </source>
</reference>
<evidence type="ECO:0000256" key="2">
    <source>
        <dbReference type="ARBA" id="ARBA00022643"/>
    </source>
</evidence>
<evidence type="ECO:0000256" key="1">
    <source>
        <dbReference type="ARBA" id="ARBA00022630"/>
    </source>
</evidence>
<dbReference type="InterPro" id="IPR044264">
    <property type="entry name" value="HemG"/>
</dbReference>
<evidence type="ECO:0000256" key="7">
    <source>
        <dbReference type="HAMAP-Rule" id="MF_00853"/>
    </source>
</evidence>
<dbReference type="GO" id="GO:0010181">
    <property type="term" value="F:FMN binding"/>
    <property type="evidence" value="ECO:0007669"/>
    <property type="project" value="UniProtKB-UniRule"/>
</dbReference>
<evidence type="ECO:0000313" key="9">
    <source>
        <dbReference type="EMBL" id="TCK47308.1"/>
    </source>
</evidence>
<evidence type="ECO:0000259" key="8">
    <source>
        <dbReference type="Pfam" id="PF12724"/>
    </source>
</evidence>
<name>A0A4R1J9P4_9GAMM</name>
<keyword evidence="10" id="KW-1185">Reference proteome</keyword>
<keyword evidence="1 7" id="KW-0285">Flavoprotein</keyword>
<dbReference type="GO" id="GO:0004729">
    <property type="term" value="F:oxygen-dependent protoporphyrinogen oxidase activity"/>
    <property type="evidence" value="ECO:0007669"/>
    <property type="project" value="InterPro"/>
</dbReference>
<dbReference type="GO" id="GO:0070819">
    <property type="term" value="F:menaquinone-dependent protoporphyrinogen oxidase activity"/>
    <property type="evidence" value="ECO:0007669"/>
    <property type="project" value="UniProtKB-UniRule"/>
</dbReference>
<dbReference type="UniPathway" id="UPA00251">
    <property type="reaction ID" value="UER00324"/>
</dbReference>
<keyword evidence="3 7" id="KW-0547">Nucleotide-binding</keyword>
<dbReference type="Proteomes" id="UP000295565">
    <property type="component" value="Unassembled WGS sequence"/>
</dbReference>
<dbReference type="EMBL" id="SMGD01000014">
    <property type="protein sequence ID" value="TCK47308.1"/>
    <property type="molecule type" value="Genomic_DNA"/>
</dbReference>
<keyword evidence="2 7" id="KW-0288">FMN</keyword>
<comment type="caution">
    <text evidence="9">The sequence shown here is derived from an EMBL/GenBank/DDBJ whole genome shotgun (WGS) entry which is preliminary data.</text>
</comment>
<dbReference type="SUPFAM" id="SSF52218">
    <property type="entry name" value="Flavoproteins"/>
    <property type="match status" value="1"/>
</dbReference>
<comment type="catalytic activity">
    <reaction evidence="7">
        <text>protoporphyrinogen IX + 3 a ubiquinone = protoporphyrin IX + 3 a ubiquinol</text>
        <dbReference type="Rhea" id="RHEA:63936"/>
        <dbReference type="Rhea" id="RHEA-COMP:9565"/>
        <dbReference type="Rhea" id="RHEA-COMP:9566"/>
        <dbReference type="ChEBI" id="CHEBI:16389"/>
        <dbReference type="ChEBI" id="CHEBI:17976"/>
        <dbReference type="ChEBI" id="CHEBI:57306"/>
        <dbReference type="ChEBI" id="CHEBI:57307"/>
    </reaction>
</comment>
<dbReference type="RefSeq" id="WP_131913135.1">
    <property type="nucleotide sequence ID" value="NZ_OU594967.1"/>
</dbReference>
<dbReference type="InterPro" id="IPR052200">
    <property type="entry name" value="Protoporphyrinogen_IX_DH"/>
</dbReference>
<sequence length="172" mass="20018">MTILIGYSSCDGQARKIAQHIAKEQTEAVELRDLSQTDQWPDPKDFSKVLIGASIRYGKFRPVVHQYVEHFVDALGSRPNAFFGVCLTARKPGKDDPQVNVYMRKFMQRHQWQPQCKAMFAGALRYSRYNWWQTRLIQFIMKITGGSTDTSQDIEFTDWDKVADFAQKFREL</sequence>
<organism evidence="9 10">
    <name type="scientific">Celerinatantimonas diazotrophica</name>
    <dbReference type="NCBI Taxonomy" id="412034"/>
    <lineage>
        <taxon>Bacteria</taxon>
        <taxon>Pseudomonadati</taxon>
        <taxon>Pseudomonadota</taxon>
        <taxon>Gammaproteobacteria</taxon>
        <taxon>Celerinatantimonadaceae</taxon>
        <taxon>Celerinatantimonas</taxon>
    </lineage>
</organism>